<dbReference type="PROSITE" id="PS00175">
    <property type="entry name" value="PG_MUTASE"/>
    <property type="match status" value="1"/>
</dbReference>
<dbReference type="OrthoDB" id="9781415at2"/>
<dbReference type="GO" id="GO:0016791">
    <property type="term" value="F:phosphatase activity"/>
    <property type="evidence" value="ECO:0007669"/>
    <property type="project" value="TreeGrafter"/>
</dbReference>
<dbReference type="EMBL" id="CP018335">
    <property type="protein sequence ID" value="APM37528.1"/>
    <property type="molecule type" value="Genomic_DNA"/>
</dbReference>
<dbReference type="InterPro" id="IPR013078">
    <property type="entry name" value="His_Pase_superF_clade-1"/>
</dbReference>
<evidence type="ECO:0000313" key="6">
    <source>
        <dbReference type="Proteomes" id="UP000184604"/>
    </source>
</evidence>
<keyword evidence="2" id="KW-0413">Isomerase</keyword>
<dbReference type="Gene3D" id="3.40.50.1240">
    <property type="entry name" value="Phosphoglycerate mutase-like"/>
    <property type="match status" value="1"/>
</dbReference>
<organism evidence="5 6">
    <name type="scientific">Clostridium kluyveri</name>
    <dbReference type="NCBI Taxonomy" id="1534"/>
    <lineage>
        <taxon>Bacteria</taxon>
        <taxon>Bacillati</taxon>
        <taxon>Bacillota</taxon>
        <taxon>Clostridia</taxon>
        <taxon>Eubacteriales</taxon>
        <taxon>Clostridiaceae</taxon>
        <taxon>Clostridium</taxon>
    </lineage>
</organism>
<keyword evidence="1" id="KW-0324">Glycolysis</keyword>
<dbReference type="PANTHER" id="PTHR48100">
    <property type="entry name" value="BROAD-SPECIFICITY PHOSPHATASE YOR283W-RELATED"/>
    <property type="match status" value="1"/>
</dbReference>
<feature type="binding site" evidence="4">
    <location>
        <position position="94"/>
    </location>
    <ligand>
        <name>substrate</name>
    </ligand>
</feature>
<feature type="binding site" evidence="4">
    <location>
        <position position="59"/>
    </location>
    <ligand>
        <name>substrate</name>
    </ligand>
</feature>
<feature type="active site" description="Tele-phosphohistidine intermediate" evidence="3">
    <location>
        <position position="9"/>
    </location>
</feature>
<feature type="binding site" evidence="4">
    <location>
        <begin position="8"/>
        <end position="15"/>
    </location>
    <ligand>
        <name>substrate</name>
    </ligand>
</feature>
<dbReference type="InterPro" id="IPR001345">
    <property type="entry name" value="PG/BPGM_mutase_AS"/>
</dbReference>
<dbReference type="PANTHER" id="PTHR48100:SF1">
    <property type="entry name" value="HISTIDINE PHOSPHATASE FAMILY PROTEIN-RELATED"/>
    <property type="match status" value="1"/>
</dbReference>
<reference evidence="5 6" key="1">
    <citation type="submission" date="2016-12" db="EMBL/GenBank/DDBJ databases">
        <title>Complete genome sequence of Clostridium kluyveri JZZ isolated from the pit mud of a Chinese flavor liquor-making factory.</title>
        <authorList>
            <person name="Wang Y."/>
        </authorList>
    </citation>
    <scope>NUCLEOTIDE SEQUENCE [LARGE SCALE GENOMIC DNA]</scope>
    <source>
        <strain evidence="5 6">JZZ</strain>
    </source>
</reference>
<dbReference type="AlphaFoldDB" id="A0A1L5F3D1"/>
<feature type="active site" description="Proton donor/acceptor" evidence="3">
    <location>
        <position position="83"/>
    </location>
</feature>
<dbReference type="RefSeq" id="WP_073537234.1">
    <property type="nucleotide sequence ID" value="NZ_CP018335.1"/>
</dbReference>
<protein>
    <submittedName>
        <fullName evidence="5">Histidine phosphatase</fullName>
    </submittedName>
</protein>
<dbReference type="GO" id="GO:0005737">
    <property type="term" value="C:cytoplasm"/>
    <property type="evidence" value="ECO:0007669"/>
    <property type="project" value="TreeGrafter"/>
</dbReference>
<evidence type="ECO:0000256" key="3">
    <source>
        <dbReference type="PIRSR" id="PIRSR613078-1"/>
    </source>
</evidence>
<dbReference type="Pfam" id="PF00300">
    <property type="entry name" value="His_Phos_1"/>
    <property type="match status" value="1"/>
</dbReference>
<gene>
    <name evidence="5" type="ORF">BS101_01570</name>
</gene>
<accession>A0A1L5F3D1</accession>
<dbReference type="InterPro" id="IPR029033">
    <property type="entry name" value="His_PPase_superfam"/>
</dbReference>
<proteinExistence type="predicted"/>
<evidence type="ECO:0000256" key="1">
    <source>
        <dbReference type="ARBA" id="ARBA00023152"/>
    </source>
</evidence>
<dbReference type="SMART" id="SM00855">
    <property type="entry name" value="PGAM"/>
    <property type="match status" value="1"/>
</dbReference>
<evidence type="ECO:0000313" key="5">
    <source>
        <dbReference type="EMBL" id="APM37528.1"/>
    </source>
</evidence>
<evidence type="ECO:0000256" key="4">
    <source>
        <dbReference type="PIRSR" id="PIRSR613078-2"/>
    </source>
</evidence>
<dbReference type="SUPFAM" id="SSF53254">
    <property type="entry name" value="Phosphoglycerate mutase-like"/>
    <property type="match status" value="1"/>
</dbReference>
<dbReference type="InterPro" id="IPR050275">
    <property type="entry name" value="PGM_Phosphatase"/>
</dbReference>
<dbReference type="CDD" id="cd07067">
    <property type="entry name" value="HP_PGM_like"/>
    <property type="match status" value="1"/>
</dbReference>
<dbReference type="Proteomes" id="UP000184604">
    <property type="component" value="Chromosome"/>
</dbReference>
<sequence length="211" mass="24264">MVKLYLVRHGETIWNIERKMQGGMKDSPLTKKGIEQANLLKNRMENINFDIIYSSPLERAVKTSRIVAAQRNIPIIKDDRLMEIDIGEWGGLTKEEAREKNPEQLNNFWTNPKMYVPIAGESFLQVKIRAISLIKEIISKYEGKSILIVTHTVVLRILMAYFENRPLDELWEGSYIHQASLSEVEIENGCYNILLYGDTSHLGEVKSVNTI</sequence>
<name>A0A1L5F3D1_CLOKL</name>
<evidence type="ECO:0000256" key="2">
    <source>
        <dbReference type="ARBA" id="ARBA00023235"/>
    </source>
</evidence>